<evidence type="ECO:0000256" key="7">
    <source>
        <dbReference type="SAM" id="MobiDB-lite"/>
    </source>
</evidence>
<keyword evidence="8" id="KW-0472">Membrane</keyword>
<reference evidence="10 11" key="1">
    <citation type="submission" date="2018-09" db="EMBL/GenBank/DDBJ databases">
        <title>Whole genome sequencing of Microbacterium oryzae strain MB-10T.</title>
        <authorList>
            <person name="Das S.K."/>
        </authorList>
    </citation>
    <scope>NUCLEOTIDE SEQUENCE [LARGE SCALE GENOMIC DNA]</scope>
    <source>
        <strain evidence="10 11">MB-10</strain>
    </source>
</reference>
<evidence type="ECO:0000259" key="9">
    <source>
        <dbReference type="PROSITE" id="PS52029"/>
    </source>
</evidence>
<evidence type="ECO:0000256" key="8">
    <source>
        <dbReference type="SAM" id="Phobius"/>
    </source>
</evidence>
<dbReference type="EMBL" id="CP032550">
    <property type="protein sequence ID" value="QGU28630.1"/>
    <property type="molecule type" value="Genomic_DNA"/>
</dbReference>
<dbReference type="KEGG" id="moj:D7D94_13845"/>
<dbReference type="PANTHER" id="PTHR30582">
    <property type="entry name" value="L,D-TRANSPEPTIDASE"/>
    <property type="match status" value="1"/>
</dbReference>
<feature type="active site" description="Proton donor/acceptor" evidence="6">
    <location>
        <position position="439"/>
    </location>
</feature>
<evidence type="ECO:0000256" key="3">
    <source>
        <dbReference type="ARBA" id="ARBA00022960"/>
    </source>
</evidence>
<evidence type="ECO:0000256" key="1">
    <source>
        <dbReference type="ARBA" id="ARBA00004752"/>
    </source>
</evidence>
<dbReference type="AlphaFoldDB" id="A0A6I6E893"/>
<dbReference type="GO" id="GO:0071972">
    <property type="term" value="F:peptidoglycan L,D-transpeptidase activity"/>
    <property type="evidence" value="ECO:0007669"/>
    <property type="project" value="TreeGrafter"/>
</dbReference>
<keyword evidence="2" id="KW-0808">Transferase</keyword>
<dbReference type="RefSeq" id="WP_156243179.1">
    <property type="nucleotide sequence ID" value="NZ_BAAAZL010000007.1"/>
</dbReference>
<dbReference type="OrthoDB" id="3176960at2"/>
<feature type="region of interest" description="Disordered" evidence="7">
    <location>
        <begin position="1"/>
        <end position="30"/>
    </location>
</feature>
<keyword evidence="3 6" id="KW-0133">Cell shape</keyword>
<gene>
    <name evidence="10" type="ORF">D7D94_13845</name>
</gene>
<dbReference type="Gene3D" id="2.40.440.10">
    <property type="entry name" value="L,D-transpeptidase catalytic domain-like"/>
    <property type="match status" value="1"/>
</dbReference>
<dbReference type="GO" id="GO:0016740">
    <property type="term" value="F:transferase activity"/>
    <property type="evidence" value="ECO:0007669"/>
    <property type="project" value="UniProtKB-KW"/>
</dbReference>
<evidence type="ECO:0000256" key="4">
    <source>
        <dbReference type="ARBA" id="ARBA00022984"/>
    </source>
</evidence>
<proteinExistence type="predicted"/>
<feature type="domain" description="L,D-TPase catalytic" evidence="9">
    <location>
        <begin position="360"/>
        <end position="481"/>
    </location>
</feature>
<dbReference type="CDD" id="cd16913">
    <property type="entry name" value="YkuD_like"/>
    <property type="match status" value="1"/>
</dbReference>
<dbReference type="SUPFAM" id="SSF141523">
    <property type="entry name" value="L,D-transpeptidase catalytic domain-like"/>
    <property type="match status" value="1"/>
</dbReference>
<dbReference type="GO" id="GO:0005576">
    <property type="term" value="C:extracellular region"/>
    <property type="evidence" value="ECO:0007669"/>
    <property type="project" value="TreeGrafter"/>
</dbReference>
<dbReference type="Pfam" id="PF03734">
    <property type="entry name" value="YkuD"/>
    <property type="match status" value="1"/>
</dbReference>
<dbReference type="UniPathway" id="UPA00219"/>
<keyword evidence="11" id="KW-1185">Reference proteome</keyword>
<evidence type="ECO:0000256" key="5">
    <source>
        <dbReference type="ARBA" id="ARBA00023316"/>
    </source>
</evidence>
<comment type="pathway">
    <text evidence="1 6">Cell wall biogenesis; peptidoglycan biosynthesis.</text>
</comment>
<keyword evidence="8" id="KW-0812">Transmembrane</keyword>
<organism evidence="10 11">
    <name type="scientific">Microbacterium oryzae</name>
    <dbReference type="NCBI Taxonomy" id="743009"/>
    <lineage>
        <taxon>Bacteria</taxon>
        <taxon>Bacillati</taxon>
        <taxon>Actinomycetota</taxon>
        <taxon>Actinomycetes</taxon>
        <taxon>Micrococcales</taxon>
        <taxon>Microbacteriaceae</taxon>
        <taxon>Microbacterium</taxon>
    </lineage>
</organism>
<sequence length="482" mass="49987">MTDLATKPSPGADDAGDQAANPPVEWAPAEPAPRRRRLGLWLGIPAGLVVAGAAACSAILIAPGVVAAGADVGWHTAGAATEAIATGISDTEVTITSPEGDATFTGAELGASVDADAAAERVFGDHPLWNVGAWNPGAVPVDVSIDADTALEAVQAELPELFTAPTNAQIAFSDGSYAVVEDRDGSGIDVDALAADITRALAEGGDVTVEASTTAIEAPITAADAQAEADSLNTLVADAGFYVGDEKVVGVDPAEAAQWITVDATGDELAVTVDEGAAAAAVADTVASLPERVNREVVEEKIVTDSDGKHLRTVQEGENGRALESTDGIADGFAAQLASGQAAYELPVTEVEYDTALLFRRIEVDKSAGTTTLYENDKVVDTYSIALGKPGHDTQEGHFKVYGQLTQQDMGDCNGDYGFGYCTEDVPWVTYFNGDQGFHGTYWHSNFGPGAMMSHGCVNMTIDAAQRVYYFAQTGTEVWVHA</sequence>
<name>A0A6I6E893_9MICO</name>
<dbReference type="InterPro" id="IPR005490">
    <property type="entry name" value="LD_TPept_cat_dom"/>
</dbReference>
<dbReference type="Pfam" id="PF12229">
    <property type="entry name" value="PG_binding_4"/>
    <property type="match status" value="1"/>
</dbReference>
<feature type="active site" description="Nucleophile" evidence="6">
    <location>
        <position position="457"/>
    </location>
</feature>
<keyword evidence="5 6" id="KW-0961">Cell wall biogenesis/degradation</keyword>
<feature type="transmembrane region" description="Helical" evidence="8">
    <location>
        <begin position="38"/>
        <end position="62"/>
    </location>
</feature>
<dbReference type="PROSITE" id="PS52029">
    <property type="entry name" value="LD_TPASE"/>
    <property type="match status" value="1"/>
</dbReference>
<evidence type="ECO:0000256" key="6">
    <source>
        <dbReference type="PROSITE-ProRule" id="PRU01373"/>
    </source>
</evidence>
<dbReference type="InterPro" id="IPR022029">
    <property type="entry name" value="YoaR-like_PG-bd"/>
</dbReference>
<keyword evidence="4 6" id="KW-0573">Peptidoglycan synthesis</keyword>
<evidence type="ECO:0000313" key="11">
    <source>
        <dbReference type="Proteomes" id="UP000422989"/>
    </source>
</evidence>
<dbReference type="PANTHER" id="PTHR30582:SF2">
    <property type="entry name" value="L,D-TRANSPEPTIDASE YCIB-RELATED"/>
    <property type="match status" value="1"/>
</dbReference>
<dbReference type="Proteomes" id="UP000422989">
    <property type="component" value="Chromosome"/>
</dbReference>
<dbReference type="GO" id="GO:0018104">
    <property type="term" value="P:peptidoglycan-protein cross-linking"/>
    <property type="evidence" value="ECO:0007669"/>
    <property type="project" value="TreeGrafter"/>
</dbReference>
<keyword evidence="8" id="KW-1133">Transmembrane helix</keyword>
<dbReference type="GO" id="GO:0071555">
    <property type="term" value="P:cell wall organization"/>
    <property type="evidence" value="ECO:0007669"/>
    <property type="project" value="UniProtKB-UniRule"/>
</dbReference>
<evidence type="ECO:0000256" key="2">
    <source>
        <dbReference type="ARBA" id="ARBA00022679"/>
    </source>
</evidence>
<dbReference type="InterPro" id="IPR050979">
    <property type="entry name" value="LD-transpeptidase"/>
</dbReference>
<accession>A0A6I6E893</accession>
<feature type="compositionally biased region" description="Low complexity" evidence="7">
    <location>
        <begin position="19"/>
        <end position="29"/>
    </location>
</feature>
<evidence type="ECO:0000313" key="10">
    <source>
        <dbReference type="EMBL" id="QGU28630.1"/>
    </source>
</evidence>
<protein>
    <submittedName>
        <fullName evidence="10">Murein L,D-transpeptidase</fullName>
    </submittedName>
</protein>
<dbReference type="GO" id="GO:0008360">
    <property type="term" value="P:regulation of cell shape"/>
    <property type="evidence" value="ECO:0007669"/>
    <property type="project" value="UniProtKB-UniRule"/>
</dbReference>
<dbReference type="InterPro" id="IPR038063">
    <property type="entry name" value="Transpep_catalytic_dom"/>
</dbReference>